<comment type="caution">
    <text evidence="2">The sequence shown here is derived from an EMBL/GenBank/DDBJ whole genome shotgun (WGS) entry which is preliminary data.</text>
</comment>
<proteinExistence type="predicted"/>
<reference evidence="2" key="1">
    <citation type="submission" date="2021-01" db="EMBL/GenBank/DDBJ databases">
        <title>Ramlibacter sp. strain AW1 16S ribosomal RNA gene Genome sequencing and assembly.</title>
        <authorList>
            <person name="Kang M."/>
        </authorList>
    </citation>
    <scope>NUCLEOTIDE SEQUENCE</scope>
    <source>
        <strain evidence="2">AW1</strain>
    </source>
</reference>
<evidence type="ECO:0000256" key="1">
    <source>
        <dbReference type="SAM" id="SignalP"/>
    </source>
</evidence>
<keyword evidence="3" id="KW-1185">Reference proteome</keyword>
<keyword evidence="1" id="KW-0732">Signal</keyword>
<evidence type="ECO:0000313" key="2">
    <source>
        <dbReference type="EMBL" id="MBL0421015.1"/>
    </source>
</evidence>
<sequence>MNQALAATLICLCCSTTFACEGLAHVQQAQQPVRTMVAAAVDEPANLRRTVAQDGPVLDRKSLYAQASVRAVPETPPAPTTDADDSSNTLLMVGLALMAGIAVRRWGAARR</sequence>
<gene>
    <name evidence="2" type="ORF">JI739_11715</name>
</gene>
<dbReference type="AlphaFoldDB" id="A0A936ZPA2"/>
<evidence type="ECO:0000313" key="3">
    <source>
        <dbReference type="Proteomes" id="UP000613011"/>
    </source>
</evidence>
<dbReference type="Proteomes" id="UP000613011">
    <property type="component" value="Unassembled WGS sequence"/>
</dbReference>
<dbReference type="EMBL" id="JAEQNA010000003">
    <property type="protein sequence ID" value="MBL0421015.1"/>
    <property type="molecule type" value="Genomic_DNA"/>
</dbReference>
<protein>
    <submittedName>
        <fullName evidence="2">Uncharacterized protein</fullName>
    </submittedName>
</protein>
<accession>A0A936ZPA2</accession>
<feature type="signal peptide" evidence="1">
    <location>
        <begin position="1"/>
        <end position="19"/>
    </location>
</feature>
<dbReference type="RefSeq" id="WP_201684075.1">
    <property type="nucleotide sequence ID" value="NZ_JAEQNA010000003.1"/>
</dbReference>
<organism evidence="2 3">
    <name type="scientific">Ramlibacter aurantiacus</name>
    <dbReference type="NCBI Taxonomy" id="2801330"/>
    <lineage>
        <taxon>Bacteria</taxon>
        <taxon>Pseudomonadati</taxon>
        <taxon>Pseudomonadota</taxon>
        <taxon>Betaproteobacteria</taxon>
        <taxon>Burkholderiales</taxon>
        <taxon>Comamonadaceae</taxon>
        <taxon>Ramlibacter</taxon>
    </lineage>
</organism>
<feature type="chain" id="PRO_5037696814" evidence="1">
    <location>
        <begin position="20"/>
        <end position="111"/>
    </location>
</feature>
<name>A0A936ZPA2_9BURK</name>